<keyword evidence="5" id="KW-1035">Host cytoplasm</keyword>
<sequence length="143" mass="15813">MHTSQKGLDLIKSFEGLRLSAYKCPADVWTIGYGTTAGVKEGQTITKKRAEELLREDVTRFEQQVNRMVNVPLTQGQFDALVSFTYNLGAANLSNSTLLRLLNAGLYADAALQFARWNKAGGQVMAGLSRRRAAEQKLFEEGL</sequence>
<keyword evidence="6 7" id="KW-0326">Glycosidase</keyword>
<dbReference type="InterPro" id="IPR023347">
    <property type="entry name" value="Lysozyme_dom_sf"/>
</dbReference>
<evidence type="ECO:0000256" key="6">
    <source>
        <dbReference type="ARBA" id="ARBA00023295"/>
    </source>
</evidence>
<dbReference type="GO" id="GO:0009253">
    <property type="term" value="P:peptidoglycan catabolic process"/>
    <property type="evidence" value="ECO:0007669"/>
    <property type="project" value="InterPro"/>
</dbReference>
<dbReference type="PANTHER" id="PTHR38107">
    <property type="match status" value="1"/>
</dbReference>
<evidence type="ECO:0000256" key="4">
    <source>
        <dbReference type="ARBA" id="ARBA00022801"/>
    </source>
</evidence>
<evidence type="ECO:0000256" key="1">
    <source>
        <dbReference type="ARBA" id="ARBA00000632"/>
    </source>
</evidence>
<comment type="caution">
    <text evidence="8">The sequence shown here is derived from an EMBL/GenBank/DDBJ whole genome shotgun (WGS) entry which is preliminary data.</text>
</comment>
<dbReference type="GO" id="GO:0031640">
    <property type="term" value="P:killing of cells of another organism"/>
    <property type="evidence" value="ECO:0007669"/>
    <property type="project" value="UniProtKB-KW"/>
</dbReference>
<dbReference type="SUPFAM" id="SSF53955">
    <property type="entry name" value="Lysozyme-like"/>
    <property type="match status" value="1"/>
</dbReference>
<dbReference type="Gene3D" id="1.10.530.40">
    <property type="match status" value="1"/>
</dbReference>
<name>A0A061JL31_STUST</name>
<reference evidence="8 9" key="1">
    <citation type="journal article" date="2013" name="Genome Announc.">
        <title>Draft Genome of the Nitrogen-Fixing Bacterium Pseudomonas stutzeri Strain KOS6 Isolated from Industrial Hydrocarbon Sludge.</title>
        <authorList>
            <person name="Grigoryeva T.V."/>
            <person name="Laikov A.V."/>
            <person name="Naumova R.P."/>
            <person name="Manolov A.I."/>
            <person name="Larin A.K."/>
            <person name="Karpova I.Y."/>
            <person name="Semashko T.A."/>
            <person name="Alexeev D.G."/>
            <person name="Kostryukova E.S."/>
            <person name="Muller R."/>
            <person name="Govorun V.M."/>
        </authorList>
    </citation>
    <scope>NUCLEOTIDE SEQUENCE [LARGE SCALE GENOMIC DNA]</scope>
    <source>
        <strain evidence="8 9">KOS6</strain>
    </source>
</reference>
<accession>A0A061JL31</accession>
<evidence type="ECO:0000313" key="9">
    <source>
        <dbReference type="Proteomes" id="UP000026923"/>
    </source>
</evidence>
<dbReference type="HAMAP" id="MF_04110">
    <property type="entry name" value="ENDOLYSIN_T4"/>
    <property type="match status" value="1"/>
</dbReference>
<dbReference type="OrthoDB" id="8141296at2"/>
<evidence type="ECO:0000256" key="3">
    <source>
        <dbReference type="ARBA" id="ARBA00022638"/>
    </source>
</evidence>
<comment type="catalytic activity">
    <reaction evidence="1 7">
        <text>Hydrolysis of (1-&gt;4)-beta-linkages between N-acetylmuramic acid and N-acetyl-D-glucosamine residues in a peptidoglycan and between N-acetyl-D-glucosamine residues in chitodextrins.</text>
        <dbReference type="EC" id="3.2.1.17"/>
    </reaction>
</comment>
<dbReference type="HOGENOM" id="CLU_091641_3_3_6"/>
<dbReference type="InterPro" id="IPR033907">
    <property type="entry name" value="Endolysin_autolysin"/>
</dbReference>
<dbReference type="GO" id="GO:0003796">
    <property type="term" value="F:lysozyme activity"/>
    <property type="evidence" value="ECO:0007669"/>
    <property type="project" value="UniProtKB-EC"/>
</dbReference>
<dbReference type="InterPro" id="IPR034690">
    <property type="entry name" value="Endolysin_T4_type"/>
</dbReference>
<dbReference type="InterPro" id="IPR002196">
    <property type="entry name" value="Glyco_hydro_24"/>
</dbReference>
<keyword evidence="4 7" id="KW-0378">Hydrolase</keyword>
<dbReference type="Proteomes" id="UP000026923">
    <property type="component" value="Unassembled WGS sequence"/>
</dbReference>
<proteinExistence type="inferred from homology"/>
<organism evidence="8 9">
    <name type="scientific">Stutzerimonas stutzeri KOS6</name>
    <dbReference type="NCBI Taxonomy" id="1218352"/>
    <lineage>
        <taxon>Bacteria</taxon>
        <taxon>Pseudomonadati</taxon>
        <taxon>Pseudomonadota</taxon>
        <taxon>Gammaproteobacteria</taxon>
        <taxon>Pseudomonadales</taxon>
        <taxon>Pseudomonadaceae</taxon>
        <taxon>Stutzerimonas</taxon>
    </lineage>
</organism>
<dbReference type="InterPro" id="IPR051018">
    <property type="entry name" value="Bacteriophage_GH24"/>
</dbReference>
<dbReference type="PANTHER" id="PTHR38107:SF3">
    <property type="entry name" value="LYSOZYME RRRD-RELATED"/>
    <property type="match status" value="1"/>
</dbReference>
<keyword evidence="3 7" id="KW-0081">Bacteriolytic enzyme</keyword>
<gene>
    <name evidence="8" type="ORF">B597_022195</name>
</gene>
<evidence type="ECO:0000256" key="5">
    <source>
        <dbReference type="ARBA" id="ARBA00023200"/>
    </source>
</evidence>
<evidence type="ECO:0000313" key="8">
    <source>
        <dbReference type="EMBL" id="EWC39045.1"/>
    </source>
</evidence>
<evidence type="ECO:0000256" key="7">
    <source>
        <dbReference type="RuleBase" id="RU003788"/>
    </source>
</evidence>
<dbReference type="eggNOG" id="COG3772">
    <property type="taxonomic scope" value="Bacteria"/>
</dbReference>
<dbReference type="InterPro" id="IPR023346">
    <property type="entry name" value="Lysozyme-like_dom_sf"/>
</dbReference>
<dbReference type="RefSeq" id="WP_003297569.1">
    <property type="nucleotide sequence ID" value="NZ_KK020676.1"/>
</dbReference>
<dbReference type="CDD" id="cd00737">
    <property type="entry name" value="lyz_endolysin_autolysin"/>
    <property type="match status" value="1"/>
</dbReference>
<dbReference type="GO" id="GO:0016998">
    <property type="term" value="P:cell wall macromolecule catabolic process"/>
    <property type="evidence" value="ECO:0007669"/>
    <property type="project" value="InterPro"/>
</dbReference>
<dbReference type="Pfam" id="PF00959">
    <property type="entry name" value="Phage_lysozyme"/>
    <property type="match status" value="1"/>
</dbReference>
<dbReference type="AlphaFoldDB" id="A0A061JL31"/>
<comment type="similarity">
    <text evidence="7">Belongs to the glycosyl hydrolase 24 family.</text>
</comment>
<dbReference type="EC" id="3.2.1.17" evidence="7"/>
<keyword evidence="2 7" id="KW-0929">Antimicrobial</keyword>
<evidence type="ECO:0000256" key="2">
    <source>
        <dbReference type="ARBA" id="ARBA00022529"/>
    </source>
</evidence>
<dbReference type="EMBL" id="AMCZ02000057">
    <property type="protein sequence ID" value="EWC39045.1"/>
    <property type="molecule type" value="Genomic_DNA"/>
</dbReference>
<dbReference type="GO" id="GO:0042742">
    <property type="term" value="P:defense response to bacterium"/>
    <property type="evidence" value="ECO:0007669"/>
    <property type="project" value="UniProtKB-KW"/>
</dbReference>
<protein>
    <recommendedName>
        <fullName evidence="7">Lysozyme</fullName>
        <ecNumber evidence="7">3.2.1.17</ecNumber>
    </recommendedName>
</protein>